<reference evidence="1" key="1">
    <citation type="journal article" date="2021" name="Sci. Rep.">
        <title>Diploid genomic architecture of Nitzschia inconspicua, an elite biomass production diatom.</title>
        <authorList>
            <person name="Oliver A."/>
            <person name="Podell S."/>
            <person name="Pinowska A."/>
            <person name="Traller J.C."/>
            <person name="Smith S.R."/>
            <person name="McClure R."/>
            <person name="Beliaev A."/>
            <person name="Bohutskyi P."/>
            <person name="Hill E.A."/>
            <person name="Rabines A."/>
            <person name="Zheng H."/>
            <person name="Allen L.Z."/>
            <person name="Kuo A."/>
            <person name="Grigoriev I.V."/>
            <person name="Allen A.E."/>
            <person name="Hazlebeck D."/>
            <person name="Allen E.E."/>
        </authorList>
    </citation>
    <scope>NUCLEOTIDE SEQUENCE</scope>
    <source>
        <strain evidence="1">Hildebrandi</strain>
    </source>
</reference>
<evidence type="ECO:0000313" key="2">
    <source>
        <dbReference type="Proteomes" id="UP000693970"/>
    </source>
</evidence>
<organism evidence="1 2">
    <name type="scientific">Nitzschia inconspicua</name>
    <dbReference type="NCBI Taxonomy" id="303405"/>
    <lineage>
        <taxon>Eukaryota</taxon>
        <taxon>Sar</taxon>
        <taxon>Stramenopiles</taxon>
        <taxon>Ochrophyta</taxon>
        <taxon>Bacillariophyta</taxon>
        <taxon>Bacillariophyceae</taxon>
        <taxon>Bacillariophycidae</taxon>
        <taxon>Bacillariales</taxon>
        <taxon>Bacillariaceae</taxon>
        <taxon>Nitzschia</taxon>
    </lineage>
</organism>
<evidence type="ECO:0000313" key="1">
    <source>
        <dbReference type="EMBL" id="KAG7359921.1"/>
    </source>
</evidence>
<protein>
    <submittedName>
        <fullName evidence="1">Uncharacterized protein</fullName>
    </submittedName>
</protein>
<sequence length="476" mass="52999">MCVAFCPRNLDRLQQGLPPTRFATAAAFRSDRYPDPPNFVARRFKTSSSIHMSNQFDISKPVFDLLSFRFIRGDAVVRYDSLNQSEPLRITLFGLVCFSFLIAPTFTEAVGYDPMTMPTVAGSIFGALVSGGLFVRECSRRAGQLSRIEKELNAERLPIRLPTNRFAETPYSKPVTLKELRNSKTSQQPPRLIAICGDESKLEEALSSLAVYAQRLTQSSTYVVAISTDGSTSKDWQTLEEKSVYQSWLADAYQPQLWRDYFRELSEDDGKTSFRWFGLTARGQSWGSGQGEIPQWLQVLGQFLRPIDFLDDDNATKVTKDNAKQELLQNLKSFYIALTTGDEDGVTSIYSAFPSDEVTEVTTAGGRIDSWTECLAEGARPSGMKISGADATIFSDTEAYTTVVEFPANTGLDSASLLAVQKWTRVDKDDSWKLQLHQTIPWSLETKAQGTLLCDCRGCVALTRGPERRTFGGIIG</sequence>
<keyword evidence="2" id="KW-1185">Reference proteome</keyword>
<gene>
    <name evidence="1" type="ORF">IV203_035019</name>
</gene>
<accession>A0A9K3PUJ4</accession>
<name>A0A9K3PUJ4_9STRA</name>
<comment type="caution">
    <text evidence="1">The sequence shown here is derived from an EMBL/GenBank/DDBJ whole genome shotgun (WGS) entry which is preliminary data.</text>
</comment>
<dbReference type="EMBL" id="JAGRRH010000013">
    <property type="protein sequence ID" value="KAG7359921.1"/>
    <property type="molecule type" value="Genomic_DNA"/>
</dbReference>
<dbReference type="AlphaFoldDB" id="A0A9K3PUJ4"/>
<reference evidence="1" key="2">
    <citation type="submission" date="2021-04" db="EMBL/GenBank/DDBJ databases">
        <authorList>
            <person name="Podell S."/>
        </authorList>
    </citation>
    <scope>NUCLEOTIDE SEQUENCE</scope>
    <source>
        <strain evidence="1">Hildebrandi</strain>
    </source>
</reference>
<dbReference type="Proteomes" id="UP000693970">
    <property type="component" value="Unassembled WGS sequence"/>
</dbReference>
<proteinExistence type="predicted"/>
<dbReference type="OrthoDB" id="5130at2759"/>